<dbReference type="InterPro" id="IPR025714">
    <property type="entry name" value="Methyltranfer_dom"/>
</dbReference>
<dbReference type="AlphaFoldDB" id="A0A081C5N5"/>
<dbReference type="PANTHER" id="PTHR43591">
    <property type="entry name" value="METHYLTRANSFERASE"/>
    <property type="match status" value="1"/>
</dbReference>
<protein>
    <submittedName>
        <fullName evidence="2">Methyltransferase type 11</fullName>
    </submittedName>
</protein>
<gene>
    <name evidence="2" type="ORF">U27_06876</name>
</gene>
<keyword evidence="3" id="KW-1185">Reference proteome</keyword>
<reference evidence="2" key="1">
    <citation type="journal article" date="2015" name="PeerJ">
        <title>First genomic representation of candidate bacterial phylum KSB3 points to enhanced environmental sensing as a trigger of wastewater bulking.</title>
        <authorList>
            <person name="Sekiguchi Y."/>
            <person name="Ohashi A."/>
            <person name="Parks D.H."/>
            <person name="Yamauchi T."/>
            <person name="Tyson G.W."/>
            <person name="Hugenholtz P."/>
        </authorList>
    </citation>
    <scope>NUCLEOTIDE SEQUENCE [LARGE SCALE GENOMIC DNA]</scope>
</reference>
<sequence>MKENEIINAAKARFDKQLHTDEYKKIHSNDEQLNALLNLMDIKSGMKYLDIGTGNGYVAFALAKRYPDIFVWGIDIAENSMQQNNAICEKEKIPNATFVAYDGIKLPFDRDNFYGAVSRYAFHHFPNIQKFILELNRIIKPEGFFLFSDPKTYDNDCENFVDQFQQHMNDGHVHFYKRKEIETYFNAGGFYVQKEFESTIRYPRIMDKKYEELLKKTDGKILDNYKIEFETEKVYITVSVMNILFIKKS</sequence>
<dbReference type="GO" id="GO:0008168">
    <property type="term" value="F:methyltransferase activity"/>
    <property type="evidence" value="ECO:0007669"/>
    <property type="project" value="UniProtKB-KW"/>
</dbReference>
<dbReference type="Gene3D" id="3.40.50.150">
    <property type="entry name" value="Vaccinia Virus protein VP39"/>
    <property type="match status" value="1"/>
</dbReference>
<feature type="domain" description="Methyltransferase" evidence="1">
    <location>
        <begin position="42"/>
        <end position="168"/>
    </location>
</feature>
<dbReference type="Proteomes" id="UP000030661">
    <property type="component" value="Unassembled WGS sequence"/>
</dbReference>
<dbReference type="GO" id="GO:0032259">
    <property type="term" value="P:methylation"/>
    <property type="evidence" value="ECO:0007669"/>
    <property type="project" value="UniProtKB-KW"/>
</dbReference>
<accession>A0A081C5N5</accession>
<dbReference type="HOGENOM" id="CLU_037990_10_1_0"/>
<evidence type="ECO:0000313" key="2">
    <source>
        <dbReference type="EMBL" id="GAK59890.1"/>
    </source>
</evidence>
<keyword evidence="2" id="KW-0808">Transferase</keyword>
<dbReference type="SUPFAM" id="SSF53335">
    <property type="entry name" value="S-adenosyl-L-methionine-dependent methyltransferases"/>
    <property type="match status" value="1"/>
</dbReference>
<dbReference type="InterPro" id="IPR029063">
    <property type="entry name" value="SAM-dependent_MTases_sf"/>
</dbReference>
<organism evidence="2">
    <name type="scientific">Vecturithrix granuli</name>
    <dbReference type="NCBI Taxonomy" id="1499967"/>
    <lineage>
        <taxon>Bacteria</taxon>
        <taxon>Candidatus Moduliflexota</taxon>
        <taxon>Candidatus Vecturitrichia</taxon>
        <taxon>Candidatus Vecturitrichales</taxon>
        <taxon>Candidatus Vecturitrichaceae</taxon>
        <taxon>Candidatus Vecturithrix</taxon>
    </lineage>
</organism>
<dbReference type="STRING" id="1499967.U27_06876"/>
<name>A0A081C5N5_VECG1</name>
<dbReference type="CDD" id="cd02440">
    <property type="entry name" value="AdoMet_MTases"/>
    <property type="match status" value="1"/>
</dbReference>
<evidence type="ECO:0000259" key="1">
    <source>
        <dbReference type="Pfam" id="PF13847"/>
    </source>
</evidence>
<proteinExistence type="predicted"/>
<evidence type="ECO:0000313" key="3">
    <source>
        <dbReference type="Proteomes" id="UP000030661"/>
    </source>
</evidence>
<dbReference type="Pfam" id="PF13847">
    <property type="entry name" value="Methyltransf_31"/>
    <property type="match status" value="1"/>
</dbReference>
<dbReference type="EMBL" id="DF820471">
    <property type="protein sequence ID" value="GAK59890.1"/>
    <property type="molecule type" value="Genomic_DNA"/>
</dbReference>
<keyword evidence="2" id="KW-0489">Methyltransferase</keyword>